<evidence type="ECO:0000313" key="5">
    <source>
        <dbReference type="EMBL" id="HIR65580.1"/>
    </source>
</evidence>
<dbReference type="CDD" id="cd03230">
    <property type="entry name" value="ABC_DR_subfamily_A"/>
    <property type="match status" value="1"/>
</dbReference>
<dbReference type="AlphaFoldDB" id="A0A9D1E3J4"/>
<organism evidence="5 6">
    <name type="scientific">Candidatus Fimimonas gallinarum</name>
    <dbReference type="NCBI Taxonomy" id="2840821"/>
    <lineage>
        <taxon>Bacteria</taxon>
        <taxon>Pseudomonadati</taxon>
        <taxon>Myxococcota</taxon>
        <taxon>Myxococcia</taxon>
        <taxon>Myxococcales</taxon>
        <taxon>Cystobacterineae</taxon>
        <taxon>Myxococcaceae</taxon>
        <taxon>Myxococcaceae incertae sedis</taxon>
        <taxon>Candidatus Fimimonas</taxon>
    </lineage>
</organism>
<dbReference type="SUPFAM" id="SSF52540">
    <property type="entry name" value="P-loop containing nucleoside triphosphate hydrolases"/>
    <property type="match status" value="1"/>
</dbReference>
<keyword evidence="3 5" id="KW-0067">ATP-binding</keyword>
<evidence type="ECO:0000256" key="3">
    <source>
        <dbReference type="ARBA" id="ARBA00022840"/>
    </source>
</evidence>
<accession>A0A9D1E3J4</accession>
<evidence type="ECO:0000256" key="1">
    <source>
        <dbReference type="ARBA" id="ARBA00022448"/>
    </source>
</evidence>
<sequence>MKKQKQQTDVIVQITDLCKKYKGADKFAITNINMECRAGEIVGLLGKNGAGKSTTIKCLTGYFPFDSGEIKICGHDIRTDGVAAKQNLGYVSDTRAMFDKMTGTEYVNFVADLHRTPLKQREERIAEMQKVFHLGEKIDELIASYSHGMRQKICIMASLIHRPKLWLLDEPLTGLDPQTSKALREYMQVYKQQGNAVLYSSHNLDAVEKTCDRAYIINNGKLVSSIDIAKFKKKNPEKSLEDAFIEYFEED</sequence>
<dbReference type="EMBL" id="DVHL01000015">
    <property type="protein sequence ID" value="HIR65580.1"/>
    <property type="molecule type" value="Genomic_DNA"/>
</dbReference>
<dbReference type="InterPro" id="IPR027417">
    <property type="entry name" value="P-loop_NTPase"/>
</dbReference>
<dbReference type="InterPro" id="IPR003593">
    <property type="entry name" value="AAA+_ATPase"/>
</dbReference>
<reference evidence="5" key="2">
    <citation type="journal article" date="2021" name="PeerJ">
        <title>Extensive microbial diversity within the chicken gut microbiome revealed by metagenomics and culture.</title>
        <authorList>
            <person name="Gilroy R."/>
            <person name="Ravi A."/>
            <person name="Getino M."/>
            <person name="Pursley I."/>
            <person name="Horton D.L."/>
            <person name="Alikhan N.F."/>
            <person name="Baker D."/>
            <person name="Gharbi K."/>
            <person name="Hall N."/>
            <person name="Watson M."/>
            <person name="Adriaenssens E.M."/>
            <person name="Foster-Nyarko E."/>
            <person name="Jarju S."/>
            <person name="Secka A."/>
            <person name="Antonio M."/>
            <person name="Oren A."/>
            <person name="Chaudhuri R.R."/>
            <person name="La Ragione R."/>
            <person name="Hildebrand F."/>
            <person name="Pallen M.J."/>
        </authorList>
    </citation>
    <scope>NUCLEOTIDE SEQUENCE</scope>
    <source>
        <strain evidence="5">CHK121-14286</strain>
    </source>
</reference>
<feature type="domain" description="ABC transporter" evidence="4">
    <location>
        <begin position="12"/>
        <end position="244"/>
    </location>
</feature>
<evidence type="ECO:0000259" key="4">
    <source>
        <dbReference type="PROSITE" id="PS50893"/>
    </source>
</evidence>
<dbReference type="PANTHER" id="PTHR42939">
    <property type="entry name" value="ABC TRANSPORTER ATP-BINDING PROTEIN ALBC-RELATED"/>
    <property type="match status" value="1"/>
</dbReference>
<dbReference type="SMART" id="SM00382">
    <property type="entry name" value="AAA"/>
    <property type="match status" value="1"/>
</dbReference>
<dbReference type="InterPro" id="IPR051782">
    <property type="entry name" value="ABC_Transporter_VariousFunc"/>
</dbReference>
<comment type="caution">
    <text evidence="5">The sequence shown here is derived from an EMBL/GenBank/DDBJ whole genome shotgun (WGS) entry which is preliminary data.</text>
</comment>
<name>A0A9D1E3J4_9BACT</name>
<dbReference type="GO" id="GO:0016887">
    <property type="term" value="F:ATP hydrolysis activity"/>
    <property type="evidence" value="ECO:0007669"/>
    <property type="project" value="InterPro"/>
</dbReference>
<dbReference type="PANTHER" id="PTHR42939:SF1">
    <property type="entry name" value="ABC TRANSPORTER ATP-BINDING PROTEIN ALBC-RELATED"/>
    <property type="match status" value="1"/>
</dbReference>
<gene>
    <name evidence="5" type="ORF">IAC95_01665</name>
</gene>
<dbReference type="Gene3D" id="3.40.50.300">
    <property type="entry name" value="P-loop containing nucleotide triphosphate hydrolases"/>
    <property type="match status" value="1"/>
</dbReference>
<dbReference type="Pfam" id="PF00005">
    <property type="entry name" value="ABC_tran"/>
    <property type="match status" value="1"/>
</dbReference>
<dbReference type="GO" id="GO:0005524">
    <property type="term" value="F:ATP binding"/>
    <property type="evidence" value="ECO:0007669"/>
    <property type="project" value="UniProtKB-KW"/>
</dbReference>
<evidence type="ECO:0000256" key="2">
    <source>
        <dbReference type="ARBA" id="ARBA00022741"/>
    </source>
</evidence>
<reference evidence="5" key="1">
    <citation type="submission" date="2020-10" db="EMBL/GenBank/DDBJ databases">
        <authorList>
            <person name="Gilroy R."/>
        </authorList>
    </citation>
    <scope>NUCLEOTIDE SEQUENCE</scope>
    <source>
        <strain evidence="5">CHK121-14286</strain>
    </source>
</reference>
<dbReference type="InterPro" id="IPR003439">
    <property type="entry name" value="ABC_transporter-like_ATP-bd"/>
</dbReference>
<evidence type="ECO:0000313" key="6">
    <source>
        <dbReference type="Proteomes" id="UP000824200"/>
    </source>
</evidence>
<dbReference type="PROSITE" id="PS50893">
    <property type="entry name" value="ABC_TRANSPORTER_2"/>
    <property type="match status" value="1"/>
</dbReference>
<keyword evidence="2" id="KW-0547">Nucleotide-binding</keyword>
<proteinExistence type="predicted"/>
<dbReference type="Proteomes" id="UP000824200">
    <property type="component" value="Unassembled WGS sequence"/>
</dbReference>
<protein>
    <submittedName>
        <fullName evidence="5">ABC transporter ATP-binding protein</fullName>
    </submittedName>
</protein>
<keyword evidence="1" id="KW-0813">Transport</keyword>